<dbReference type="SMART" id="SM00478">
    <property type="entry name" value="ENDO3c"/>
    <property type="match status" value="1"/>
</dbReference>
<dbReference type="SUPFAM" id="SSF143800">
    <property type="entry name" value="L28p-like"/>
    <property type="match status" value="1"/>
</dbReference>
<keyword evidence="4 14" id="KW-0479">Metal-binding</keyword>
<keyword evidence="14" id="KW-0238">DNA-binding</keyword>
<dbReference type="InterPro" id="IPR001383">
    <property type="entry name" value="Ribosomal_bL28_bact-type"/>
</dbReference>
<dbReference type="InterPro" id="IPR003265">
    <property type="entry name" value="HhH-GPD_domain"/>
</dbReference>
<feature type="domain" description="HhH-GPD" evidence="15">
    <location>
        <begin position="134"/>
        <end position="282"/>
    </location>
</feature>
<evidence type="ECO:0000313" key="17">
    <source>
        <dbReference type="Proteomes" id="UP000011754"/>
    </source>
</evidence>
<dbReference type="Pfam" id="PF00830">
    <property type="entry name" value="Ribosomal_L28"/>
    <property type="match status" value="1"/>
</dbReference>
<evidence type="ECO:0000256" key="12">
    <source>
        <dbReference type="ARBA" id="ARBA00023295"/>
    </source>
</evidence>
<evidence type="ECO:0000256" key="6">
    <source>
        <dbReference type="ARBA" id="ARBA00022801"/>
    </source>
</evidence>
<evidence type="ECO:0000256" key="1">
    <source>
        <dbReference type="ARBA" id="ARBA00008343"/>
    </source>
</evidence>
<evidence type="ECO:0000259" key="15">
    <source>
        <dbReference type="SMART" id="SM00478"/>
    </source>
</evidence>
<dbReference type="InterPro" id="IPR034704">
    <property type="entry name" value="Ribosomal_bL28/bL31-like_sf"/>
</dbReference>
<proteinExistence type="inferred from homology"/>
<feature type="binding site" evidence="14">
    <location>
        <position position="284"/>
    </location>
    <ligand>
        <name>[4Fe-4S] cluster</name>
        <dbReference type="ChEBI" id="CHEBI:49883"/>
    </ligand>
</feature>
<comment type="function">
    <text evidence="14">DNA repair enzyme that has both DNA N-glycosylase activity and AP-lyase activity. The DNA N-glycosylase activity releases various damaged pyrimidines from DNA by cleaving the N-glycosidic bond, leaving an AP (apurinic/apyrimidinic) site. The AP-lyase activity cleaves the phosphodiester bond 3' to the AP site by a beta-elimination, leaving a 3'-terminal unsaturated sugar and a product with a terminal 5'-phosphate.</text>
</comment>
<dbReference type="GO" id="GO:1990904">
    <property type="term" value="C:ribonucleoprotein complex"/>
    <property type="evidence" value="ECO:0007669"/>
    <property type="project" value="UniProtKB-KW"/>
</dbReference>
<keyword evidence="7 13" id="KW-0689">Ribosomal protein</keyword>
<keyword evidence="8 14" id="KW-0408">Iron</keyword>
<sequence>MARRCEVTGRGTVSGNNVSHSHIKTRRTWKVNLIKKRIFLEDENRWVTIRLSTRALRTLRKKELRPPSKIMVDPWAFLLRKNTQESQNRHLKKPDPAFLKWFSRIFSLLRKEFGKVSTPLHFQKDYELAIAVILSAQCTDERVNQVTPALFKAFPTLESFASSDLKTIETLIFSTGFYRNKAKSIQGFAKKLLNDFDGKIPKTIPELITLPGFGRKTANVVLSEVHGLVEGIVVDTHVNRLSKVLGLTTKNDPVQVEKDLMSLLPEKYWRDISLYLIFLGRKSCKAHRRFCEDCILKKDCPSSSIISGV</sequence>
<dbReference type="Pfam" id="PF00633">
    <property type="entry name" value="HHH"/>
    <property type="match status" value="1"/>
</dbReference>
<dbReference type="EC" id="4.2.99.18" evidence="14"/>
<keyword evidence="14" id="KW-0456">Lyase</keyword>
<evidence type="ECO:0000313" key="16">
    <source>
        <dbReference type="EMBL" id="EMF41472.1"/>
    </source>
</evidence>
<dbReference type="FunFam" id="1.10.1670.10:FF:000016">
    <property type="entry name" value="Endonuclease III"/>
    <property type="match status" value="1"/>
</dbReference>
<reference evidence="16 17" key="1">
    <citation type="submission" date="2013-01" db="EMBL/GenBank/DDBJ databases">
        <authorList>
            <person name="Harkins D.M."/>
            <person name="Durkin A.S."/>
            <person name="Brinkac L.M."/>
            <person name="Haft D.H."/>
            <person name="Selengut J.D."/>
            <person name="Sanka R."/>
            <person name="DePew J."/>
            <person name="Purushe J."/>
            <person name="Hartskeerl R.A."/>
            <person name="Ahmed A."/>
            <person name="van der Linden H."/>
            <person name="Goris M.G.A."/>
            <person name="Vinetz J.M."/>
            <person name="Sutton G.G."/>
            <person name="Nierman W.C."/>
            <person name="Fouts D.E."/>
        </authorList>
    </citation>
    <scope>NUCLEOTIDE SEQUENCE [LARGE SCALE GENOMIC DNA]</scope>
    <source>
        <strain evidence="16 17">TE 1992</strain>
    </source>
</reference>
<feature type="binding site" evidence="14">
    <location>
        <position position="294"/>
    </location>
    <ligand>
        <name>[4Fe-4S] cluster</name>
        <dbReference type="ChEBI" id="CHEBI:49883"/>
    </ligand>
</feature>
<dbReference type="NCBIfam" id="TIGR00009">
    <property type="entry name" value="L28"/>
    <property type="match status" value="1"/>
</dbReference>
<keyword evidence="6 14" id="KW-0378">Hydrolase</keyword>
<dbReference type="GO" id="GO:0019104">
    <property type="term" value="F:DNA N-glycosylase activity"/>
    <property type="evidence" value="ECO:0007669"/>
    <property type="project" value="UniProtKB-UniRule"/>
</dbReference>
<dbReference type="GO" id="GO:0005840">
    <property type="term" value="C:ribosome"/>
    <property type="evidence" value="ECO:0007669"/>
    <property type="project" value="UniProtKB-KW"/>
</dbReference>
<keyword evidence="9 14" id="KW-0411">Iron-sulfur</keyword>
<feature type="binding site" evidence="14">
    <location>
        <position position="300"/>
    </location>
    <ligand>
        <name>[4Fe-4S] cluster</name>
        <dbReference type="ChEBI" id="CHEBI:49883"/>
    </ligand>
</feature>
<evidence type="ECO:0000256" key="7">
    <source>
        <dbReference type="ARBA" id="ARBA00022980"/>
    </source>
</evidence>
<dbReference type="InterPro" id="IPR011257">
    <property type="entry name" value="DNA_glycosylase"/>
</dbReference>
<evidence type="ECO:0000256" key="3">
    <source>
        <dbReference type="ARBA" id="ARBA00022485"/>
    </source>
</evidence>
<evidence type="ECO:0000256" key="10">
    <source>
        <dbReference type="ARBA" id="ARBA00023204"/>
    </source>
</evidence>
<evidence type="ECO:0000256" key="5">
    <source>
        <dbReference type="ARBA" id="ARBA00022763"/>
    </source>
</evidence>
<keyword evidence="10 14" id="KW-0234">DNA repair</keyword>
<dbReference type="GO" id="GO:0006412">
    <property type="term" value="P:translation"/>
    <property type="evidence" value="ECO:0007669"/>
    <property type="project" value="UniProtKB-UniRule"/>
</dbReference>
<comment type="caution">
    <text evidence="16">The sequence shown here is derived from an EMBL/GenBank/DDBJ whole genome shotgun (WGS) entry which is preliminary data.</text>
</comment>
<dbReference type="InterPro" id="IPR023170">
    <property type="entry name" value="HhH_base_excis_C"/>
</dbReference>
<dbReference type="Pfam" id="PF00730">
    <property type="entry name" value="HhH-GPD"/>
    <property type="match status" value="1"/>
</dbReference>
<protein>
    <recommendedName>
        <fullName evidence="13 14">Multifunctional fusion protein</fullName>
    </recommendedName>
    <domain>
        <recommendedName>
            <fullName evidence="14">Endonuclease III</fullName>
            <ecNumber evidence="14">4.2.99.18</ecNumber>
        </recommendedName>
        <alternativeName>
            <fullName evidence="14">DNA-(apurinic or apyrimidinic site) lyase</fullName>
        </alternativeName>
    </domain>
    <domain>
        <recommendedName>
            <fullName evidence="13">Large ribosomal subunit protein bL28</fullName>
        </recommendedName>
    </domain>
</protein>
<accession>M3ESX8</accession>
<dbReference type="Gene3D" id="2.30.170.40">
    <property type="entry name" value="Ribosomal protein L28/L24"/>
    <property type="match status" value="1"/>
</dbReference>
<dbReference type="InterPro" id="IPR000445">
    <property type="entry name" value="HhH_motif"/>
</dbReference>
<gene>
    <name evidence="13 16" type="primary">rpmB</name>
    <name evidence="14" type="synonym">nth</name>
    <name evidence="16" type="ORF">LEP1GSC067_3515</name>
</gene>
<dbReference type="InterPro" id="IPR005759">
    <property type="entry name" value="Nth"/>
</dbReference>
<dbReference type="GO" id="GO:0046872">
    <property type="term" value="F:metal ion binding"/>
    <property type="evidence" value="ECO:0007669"/>
    <property type="project" value="UniProtKB-KW"/>
</dbReference>
<evidence type="ECO:0000256" key="14">
    <source>
        <dbReference type="HAMAP-Rule" id="MF_00942"/>
    </source>
</evidence>
<dbReference type="GO" id="GO:0051539">
    <property type="term" value="F:4 iron, 4 sulfur cluster binding"/>
    <property type="evidence" value="ECO:0007669"/>
    <property type="project" value="UniProtKB-UniRule"/>
</dbReference>
<dbReference type="InterPro" id="IPR026569">
    <property type="entry name" value="Ribosomal_bL28"/>
</dbReference>
<comment type="similarity">
    <text evidence="1 14">Belongs to the Nth/MutY family.</text>
</comment>
<dbReference type="Gene3D" id="1.10.340.30">
    <property type="entry name" value="Hypothetical protein, domain 2"/>
    <property type="match status" value="1"/>
</dbReference>
<dbReference type="Proteomes" id="UP000011754">
    <property type="component" value="Unassembled WGS sequence"/>
</dbReference>
<dbReference type="GO" id="GO:0140078">
    <property type="term" value="F:class I DNA-(apurinic or apyrimidinic site) endonuclease activity"/>
    <property type="evidence" value="ECO:0007669"/>
    <property type="project" value="UniProtKB-EC"/>
</dbReference>
<dbReference type="PANTHER" id="PTHR10359:SF18">
    <property type="entry name" value="ENDONUCLEASE III"/>
    <property type="match status" value="1"/>
</dbReference>
<evidence type="ECO:0000256" key="2">
    <source>
        <dbReference type="ARBA" id="ARBA00008760"/>
    </source>
</evidence>
<dbReference type="HAMAP" id="MF_00373">
    <property type="entry name" value="Ribosomal_bL28"/>
    <property type="match status" value="1"/>
</dbReference>
<dbReference type="AlphaFoldDB" id="M3ESX8"/>
<dbReference type="GO" id="GO:0006285">
    <property type="term" value="P:base-excision repair, AP site formation"/>
    <property type="evidence" value="ECO:0007669"/>
    <property type="project" value="TreeGrafter"/>
</dbReference>
<comment type="catalytic activity">
    <reaction evidence="14">
        <text>2'-deoxyribonucleotide-(2'-deoxyribose 5'-phosphate)-2'-deoxyribonucleotide-DNA = a 3'-end 2'-deoxyribonucleotide-(2,3-dehydro-2,3-deoxyribose 5'-phosphate)-DNA + a 5'-end 5'-phospho-2'-deoxyribonucleoside-DNA + H(+)</text>
        <dbReference type="Rhea" id="RHEA:66592"/>
        <dbReference type="Rhea" id="RHEA-COMP:13180"/>
        <dbReference type="Rhea" id="RHEA-COMP:16897"/>
        <dbReference type="Rhea" id="RHEA-COMP:17067"/>
        <dbReference type="ChEBI" id="CHEBI:15378"/>
        <dbReference type="ChEBI" id="CHEBI:136412"/>
        <dbReference type="ChEBI" id="CHEBI:157695"/>
        <dbReference type="ChEBI" id="CHEBI:167181"/>
        <dbReference type="EC" id="4.2.99.18"/>
    </reaction>
</comment>
<comment type="cofactor">
    <cofactor evidence="14">
        <name>[4Fe-4S] cluster</name>
        <dbReference type="ChEBI" id="CHEBI:49883"/>
    </cofactor>
    <text evidence="14">Binds 1 [4Fe-4S] cluster.</text>
</comment>
<dbReference type="GO" id="GO:0003735">
    <property type="term" value="F:structural constituent of ribosome"/>
    <property type="evidence" value="ECO:0007669"/>
    <property type="project" value="InterPro"/>
</dbReference>
<dbReference type="EMBL" id="AKWW02000060">
    <property type="protein sequence ID" value="EMF41472.1"/>
    <property type="molecule type" value="Genomic_DNA"/>
</dbReference>
<organism evidence="16 17">
    <name type="scientific">Leptospira interrogans serovar Lora str. TE 1992</name>
    <dbReference type="NCBI Taxonomy" id="1193028"/>
    <lineage>
        <taxon>Bacteria</taxon>
        <taxon>Pseudomonadati</taxon>
        <taxon>Spirochaetota</taxon>
        <taxon>Spirochaetia</taxon>
        <taxon>Leptospirales</taxon>
        <taxon>Leptospiraceae</taxon>
        <taxon>Leptospira</taxon>
    </lineage>
</organism>
<evidence type="ECO:0000256" key="8">
    <source>
        <dbReference type="ARBA" id="ARBA00023004"/>
    </source>
</evidence>
<dbReference type="InterPro" id="IPR037147">
    <property type="entry name" value="Ribosomal_bL28_sf"/>
</dbReference>
<dbReference type="CDD" id="cd00056">
    <property type="entry name" value="ENDO3c"/>
    <property type="match status" value="1"/>
</dbReference>
<feature type="binding site" evidence="14">
    <location>
        <position position="291"/>
    </location>
    <ligand>
        <name>[4Fe-4S] cluster</name>
        <dbReference type="ChEBI" id="CHEBI:49883"/>
    </ligand>
</feature>
<evidence type="ECO:0000256" key="4">
    <source>
        <dbReference type="ARBA" id="ARBA00022723"/>
    </source>
</evidence>
<keyword evidence="11 13" id="KW-0687">Ribonucleoprotein</keyword>
<name>M3ESX8_LEPIR</name>
<dbReference type="Gene3D" id="1.10.1670.10">
    <property type="entry name" value="Helix-hairpin-Helix base-excision DNA repair enzymes (C-terminal)"/>
    <property type="match status" value="1"/>
</dbReference>
<comment type="similarity">
    <text evidence="2 13">Belongs to the bacterial ribosomal protein bL28 family.</text>
</comment>
<evidence type="ECO:0000256" key="13">
    <source>
        <dbReference type="HAMAP-Rule" id="MF_00373"/>
    </source>
</evidence>
<dbReference type="GO" id="GO:0003677">
    <property type="term" value="F:DNA binding"/>
    <property type="evidence" value="ECO:0007669"/>
    <property type="project" value="UniProtKB-UniRule"/>
</dbReference>
<dbReference type="PANTHER" id="PTHR10359">
    <property type="entry name" value="A/G-SPECIFIC ADENINE GLYCOSYLASE/ENDONUCLEASE III"/>
    <property type="match status" value="1"/>
</dbReference>
<keyword evidence="5 14" id="KW-0227">DNA damage</keyword>
<dbReference type="SUPFAM" id="SSF48150">
    <property type="entry name" value="DNA-glycosylase"/>
    <property type="match status" value="1"/>
</dbReference>
<dbReference type="HAMAP" id="MF_00942">
    <property type="entry name" value="Nth"/>
    <property type="match status" value="1"/>
</dbReference>
<keyword evidence="3 14" id="KW-0004">4Fe-4S</keyword>
<evidence type="ECO:0000256" key="9">
    <source>
        <dbReference type="ARBA" id="ARBA00023014"/>
    </source>
</evidence>
<dbReference type="FunFam" id="1.10.340.30:FF:000001">
    <property type="entry name" value="Endonuclease III"/>
    <property type="match status" value="1"/>
</dbReference>
<evidence type="ECO:0000256" key="11">
    <source>
        <dbReference type="ARBA" id="ARBA00023274"/>
    </source>
</evidence>
<keyword evidence="12 14" id="KW-0326">Glycosidase</keyword>